<dbReference type="EMBL" id="LVZM01002949">
    <property type="protein sequence ID" value="OUC48278.1"/>
    <property type="molecule type" value="Genomic_DNA"/>
</dbReference>
<feature type="transmembrane region" description="Helical" evidence="2">
    <location>
        <begin position="272"/>
        <end position="295"/>
    </location>
</feature>
<keyword evidence="2" id="KW-1133">Transmembrane helix</keyword>
<organism evidence="3 4">
    <name type="scientific">Trichinella nativa</name>
    <dbReference type="NCBI Taxonomy" id="6335"/>
    <lineage>
        <taxon>Eukaryota</taxon>
        <taxon>Metazoa</taxon>
        <taxon>Ecdysozoa</taxon>
        <taxon>Nematoda</taxon>
        <taxon>Enoplea</taxon>
        <taxon>Dorylaimia</taxon>
        <taxon>Trichinellida</taxon>
        <taxon>Trichinellidae</taxon>
        <taxon>Trichinella</taxon>
    </lineage>
</organism>
<sequence length="335" mass="36541">MGIDPEKESMLRHQYTGGGTLKRSVPTRSSSRFSWRRGAVDSTMSSLCQNDQFYLNNSVEASSTAVKRSPASILLSPAGDSNRWSPAVMDDDDGRRLLPHVELLPRVRKFKLEPITDIRRPESSSTILACPNSTRPGKFSSESVRYWDRQQSTLLHSCSGRNFIATMASLFTLGLPSAVVSILSLLLFFHIANNDSSANSAFPSVIKETAPGRQFSKSTENSYYTLESFGIVSEEVINNLAMALCLISLSAMIVYLQALFGHTFTSSSTVTGTVTTVVLATALLLVLVCLCFAVYSISCGHLQPGSEREVPKTSPTTENTKTEKSTNSKNLSTLV</sequence>
<evidence type="ECO:0000256" key="1">
    <source>
        <dbReference type="SAM" id="MobiDB-lite"/>
    </source>
</evidence>
<dbReference type="AlphaFoldDB" id="A0A1Y3EYY2"/>
<feature type="region of interest" description="Disordered" evidence="1">
    <location>
        <begin position="304"/>
        <end position="335"/>
    </location>
</feature>
<evidence type="ECO:0000313" key="4">
    <source>
        <dbReference type="Proteomes" id="UP000243006"/>
    </source>
</evidence>
<evidence type="ECO:0000313" key="3">
    <source>
        <dbReference type="EMBL" id="OUC48278.1"/>
    </source>
</evidence>
<dbReference type="Proteomes" id="UP000243006">
    <property type="component" value="Unassembled WGS sequence"/>
</dbReference>
<evidence type="ECO:0000256" key="2">
    <source>
        <dbReference type="SAM" id="Phobius"/>
    </source>
</evidence>
<protein>
    <submittedName>
        <fullName evidence="3">Uncharacterized protein</fullName>
    </submittedName>
</protein>
<keyword evidence="2" id="KW-0472">Membrane</keyword>
<accession>A0A1Y3EYY2</accession>
<feature type="transmembrane region" description="Helical" evidence="2">
    <location>
        <begin position="240"/>
        <end position="260"/>
    </location>
</feature>
<keyword evidence="2" id="KW-0812">Transmembrane</keyword>
<comment type="caution">
    <text evidence="3">The sequence shown here is derived from an EMBL/GenBank/DDBJ whole genome shotgun (WGS) entry which is preliminary data.</text>
</comment>
<gene>
    <name evidence="3" type="ORF">D917_06275</name>
</gene>
<reference evidence="3 4" key="1">
    <citation type="submission" date="2015-04" db="EMBL/GenBank/DDBJ databases">
        <title>Draft genome of the roundworm Trichinella nativa.</title>
        <authorList>
            <person name="Mitreva M."/>
        </authorList>
    </citation>
    <scope>NUCLEOTIDE SEQUENCE [LARGE SCALE GENOMIC DNA]</scope>
    <source>
        <strain evidence="3 4">ISS45</strain>
    </source>
</reference>
<proteinExistence type="predicted"/>
<name>A0A1Y3EYY2_9BILA</name>
<feature type="transmembrane region" description="Helical" evidence="2">
    <location>
        <begin position="170"/>
        <end position="192"/>
    </location>
</feature>